<evidence type="ECO:0000256" key="1">
    <source>
        <dbReference type="SAM" id="SignalP"/>
    </source>
</evidence>
<protein>
    <submittedName>
        <fullName evidence="2">DUF3299 domain-containing protein</fullName>
    </submittedName>
</protein>
<name>A0A7Z2YDA6_9VIBR</name>
<dbReference type="RefSeq" id="WP_164648102.1">
    <property type="nucleotide sequence ID" value="NZ_CP047475.1"/>
</dbReference>
<sequence>MKTRILIISLIGLAISGFSHASTKILPWTELVPLSERNQHIETMINHDLSLDERAPQQLIGTMVSDLNNTQQTVAGFVVPLEISGNKIQQFLLVPFFGACLHVPPPPPNQIILVNHTIDYVDPWEPVVLDGTLKVEQHTQDSIQTGYRLNVTGNLRKLQDITL</sequence>
<proteinExistence type="predicted"/>
<feature type="chain" id="PRO_5030938926" evidence="1">
    <location>
        <begin position="22"/>
        <end position="163"/>
    </location>
</feature>
<keyword evidence="1" id="KW-0732">Signal</keyword>
<organism evidence="2 3">
    <name type="scientific">Vibrio astriarenae</name>
    <dbReference type="NCBI Taxonomy" id="1481923"/>
    <lineage>
        <taxon>Bacteria</taxon>
        <taxon>Pseudomonadati</taxon>
        <taxon>Pseudomonadota</taxon>
        <taxon>Gammaproteobacteria</taxon>
        <taxon>Vibrionales</taxon>
        <taxon>Vibrionaceae</taxon>
        <taxon>Vibrio</taxon>
    </lineage>
</organism>
<dbReference type="Pfam" id="PF11736">
    <property type="entry name" value="DUF3299"/>
    <property type="match status" value="1"/>
</dbReference>
<dbReference type="KEGG" id="vas:GT360_06570"/>
<keyword evidence="3" id="KW-1185">Reference proteome</keyword>
<dbReference type="Proteomes" id="UP000464262">
    <property type="component" value="Chromosome 1"/>
</dbReference>
<dbReference type="AlphaFoldDB" id="A0A7Z2YDA6"/>
<feature type="signal peptide" evidence="1">
    <location>
        <begin position="1"/>
        <end position="21"/>
    </location>
</feature>
<accession>A0A7Z2YDA6</accession>
<gene>
    <name evidence="2" type="ORF">GT360_06570</name>
</gene>
<dbReference type="InterPro" id="IPR021727">
    <property type="entry name" value="DUF3299"/>
</dbReference>
<evidence type="ECO:0000313" key="2">
    <source>
        <dbReference type="EMBL" id="QIA63198.1"/>
    </source>
</evidence>
<dbReference type="EMBL" id="CP047475">
    <property type="protein sequence ID" value="QIA63198.1"/>
    <property type="molecule type" value="Genomic_DNA"/>
</dbReference>
<reference evidence="2 3" key="1">
    <citation type="submission" date="2020-01" db="EMBL/GenBank/DDBJ databases">
        <title>Whole genome and functional gene identification of agarase of Vibrio HN897.</title>
        <authorList>
            <person name="Liu Y."/>
            <person name="Zhao Z."/>
        </authorList>
    </citation>
    <scope>NUCLEOTIDE SEQUENCE [LARGE SCALE GENOMIC DNA]</scope>
    <source>
        <strain evidence="2 3">HN897</strain>
    </source>
</reference>
<dbReference type="Gene3D" id="2.40.50.870">
    <property type="entry name" value="Protein of unknown function (DUF3299)"/>
    <property type="match status" value="1"/>
</dbReference>
<evidence type="ECO:0000313" key="3">
    <source>
        <dbReference type="Proteomes" id="UP000464262"/>
    </source>
</evidence>